<dbReference type="NCBIfam" id="TIGR04056">
    <property type="entry name" value="OMP_RagA_SusC"/>
    <property type="match status" value="1"/>
</dbReference>
<evidence type="ECO:0000256" key="6">
    <source>
        <dbReference type="ARBA" id="ARBA00023237"/>
    </source>
</evidence>
<dbReference type="Gene3D" id="2.60.40.1120">
    <property type="entry name" value="Carboxypeptidase-like, regulatory domain"/>
    <property type="match status" value="1"/>
</dbReference>
<evidence type="ECO:0000256" key="3">
    <source>
        <dbReference type="ARBA" id="ARBA00022452"/>
    </source>
</evidence>
<accession>K5YVM3</accession>
<dbReference type="HOGENOM" id="CLU_004317_0_2_10"/>
<evidence type="ECO:0000256" key="1">
    <source>
        <dbReference type="ARBA" id="ARBA00004571"/>
    </source>
</evidence>
<keyword evidence="6 7" id="KW-0998">Cell outer membrane</keyword>
<dbReference type="SUPFAM" id="SSF56935">
    <property type="entry name" value="Porins"/>
    <property type="match status" value="1"/>
</dbReference>
<keyword evidence="2 7" id="KW-0813">Transport</keyword>
<keyword evidence="4 7" id="KW-0812">Transmembrane</keyword>
<dbReference type="InterPro" id="IPR037066">
    <property type="entry name" value="Plug_dom_sf"/>
</dbReference>
<dbReference type="GO" id="GO:0009279">
    <property type="term" value="C:cell outer membrane"/>
    <property type="evidence" value="ECO:0007669"/>
    <property type="project" value="UniProtKB-SubCell"/>
</dbReference>
<evidence type="ECO:0000256" key="4">
    <source>
        <dbReference type="ARBA" id="ARBA00022692"/>
    </source>
</evidence>
<feature type="domain" description="Secretin/TonB short N-terminal" evidence="8">
    <location>
        <begin position="73"/>
        <end position="124"/>
    </location>
</feature>
<dbReference type="SUPFAM" id="SSF49464">
    <property type="entry name" value="Carboxypeptidase regulatory domain-like"/>
    <property type="match status" value="1"/>
</dbReference>
<evidence type="ECO:0000256" key="2">
    <source>
        <dbReference type="ARBA" id="ARBA00022448"/>
    </source>
</evidence>
<dbReference type="InterPro" id="IPR039426">
    <property type="entry name" value="TonB-dep_rcpt-like"/>
</dbReference>
<dbReference type="PATRIC" id="fig|999418.3.peg.947"/>
<dbReference type="Gene3D" id="3.55.50.30">
    <property type="match status" value="1"/>
</dbReference>
<dbReference type="AlphaFoldDB" id="K5YVM3"/>
<evidence type="ECO:0000256" key="7">
    <source>
        <dbReference type="PROSITE-ProRule" id="PRU01360"/>
    </source>
</evidence>
<protein>
    <submittedName>
        <fullName evidence="9">SusC/RagA family TonB-linked outer membrane protein</fullName>
    </submittedName>
</protein>
<dbReference type="InterPro" id="IPR036942">
    <property type="entry name" value="Beta-barrel_TonB_sf"/>
</dbReference>
<evidence type="ECO:0000259" key="8">
    <source>
        <dbReference type="SMART" id="SM00965"/>
    </source>
</evidence>
<organism evidence="9 10">
    <name type="scientific">Parabacteroides goldsteinii CL02T12C30</name>
    <dbReference type="NCBI Taxonomy" id="999418"/>
    <lineage>
        <taxon>Bacteria</taxon>
        <taxon>Pseudomonadati</taxon>
        <taxon>Bacteroidota</taxon>
        <taxon>Bacteroidia</taxon>
        <taxon>Bacteroidales</taxon>
        <taxon>Tannerellaceae</taxon>
        <taxon>Parabacteroides</taxon>
    </lineage>
</organism>
<evidence type="ECO:0000256" key="5">
    <source>
        <dbReference type="ARBA" id="ARBA00023136"/>
    </source>
</evidence>
<sequence length="1144" mass="128380">MNFIVKSTIGDVLNSPWLRKSLIIMRCILLFLLLGTMQITASVTYSQTVRLSLNIKNKPLQEVLSIIEQKSSFYFTYNLRQINADRKVSVDVKDKSVSEVLDKLLKNSDVKYVINDKHIVLYKEKEHELSLEKQQVKMIKGIVTDVNGEPIVGANVVEKGTTNGTITDIDGNFSLNVSGSTLLVSYIGYISQEISLQGQNTISVRLQEDTQSLEEVVVVGYGVQKKKLTTGATIQVKGEDLQKLSTTSPLTAMQSQSPGVTIVQESGKPGSSFKVNVRGIGTIGNSDPLYIIDGYVGGDINLVTPSDIESIDVLKDAASSAIYGARAANGVILVTTKRGKAGKAHISYDGYVGFQNISKKIDMLNAQQYIDLQNEANYNIGTPDPDFSTLSNWNDIQNGWTGTNWLDEAENKNALIQNHSLNIVGGTEQSIYSIGISDTEQEGIIGQPIVPKYTRYALRINTEHSIIKNKSHDILKFGETLLYTYKKEDGEFGTGNKFNNSLRSILQANPLMPLMNEKGDYHEALTYDTPTPNPIGNYYYNNAQVVNKRNSLIGSIYAEVQPIKNLVFKTNFGFSFNTHSRRAYGPVYYLCPTLYRNEATVAQGQEQRYGYQWENTLSYRFKIKDDHNFSALIGQSIDKANLGESISGGNKNTSFEGLDYAYLSNIQTFDPSGTYVGGAPFNETAISSFFGRVNYDFRETYLLSLIMRADGSSNFARGNRWGYFPSVSAGWVMSNEKFMESTKTWMDFLKIRVSWGQNGNQDIAPFQYMALYSFNNSYYFFSKDKSTWTVGAYPSILQNKDVTWETSEQFDLGFDSRFFDGRLGLTFDWYQKKTKDWLVQAPILASYGAGAPYINGGDVKNNGIELSLNWNDHVGSFNYGATFNVGVNKNKVTRIANNEGYIDGEASSFVTNFVSIYRAQEGYPIGYFYGYKTDGVFQNYEQIDNYPGAKLNDAKPGDLIYLDTNDDGRIDADDRVMIGDPNPNATFGLTLNFAYKGFDLLVVTSGVLGNQIATTYKDVNNYKQNWPVHVYENRWHGEGTSNRYPRIDAASTRNWNDFSDIYIENGDYLRIQNVTLGYDFKQLFPKMPLSQARLYMTVQNLYTFTGYYGMEPEIGFGMNYWAKGIDVGMYPTPRTLLFGANIKF</sequence>
<dbReference type="Gene3D" id="2.40.170.20">
    <property type="entry name" value="TonB-dependent receptor, beta-barrel domain"/>
    <property type="match status" value="1"/>
</dbReference>
<comment type="similarity">
    <text evidence="7">Belongs to the TonB-dependent receptor family.</text>
</comment>
<evidence type="ECO:0000313" key="9">
    <source>
        <dbReference type="EMBL" id="EKN18307.1"/>
    </source>
</evidence>
<dbReference type="EMBL" id="AGZO01000010">
    <property type="protein sequence ID" value="EKN18307.1"/>
    <property type="molecule type" value="Genomic_DNA"/>
</dbReference>
<evidence type="ECO:0000313" key="10">
    <source>
        <dbReference type="Proteomes" id="UP000006330"/>
    </source>
</evidence>
<dbReference type="FunFam" id="2.60.40.1120:FF:000003">
    <property type="entry name" value="Outer membrane protein Omp121"/>
    <property type="match status" value="1"/>
</dbReference>
<dbReference type="SMART" id="SM00965">
    <property type="entry name" value="STN"/>
    <property type="match status" value="1"/>
</dbReference>
<dbReference type="InterPro" id="IPR023997">
    <property type="entry name" value="TonB-dep_OMP_SusC/RagA_CS"/>
</dbReference>
<dbReference type="InterPro" id="IPR011662">
    <property type="entry name" value="Secretin/TonB_short_N"/>
</dbReference>
<dbReference type="InterPro" id="IPR012910">
    <property type="entry name" value="Plug_dom"/>
</dbReference>
<name>K5YVM3_9BACT</name>
<comment type="caution">
    <text evidence="9">The sequence shown here is derived from an EMBL/GenBank/DDBJ whole genome shotgun (WGS) entry which is preliminary data.</text>
</comment>
<dbReference type="Pfam" id="PF07715">
    <property type="entry name" value="Plug"/>
    <property type="match status" value="1"/>
</dbReference>
<dbReference type="InterPro" id="IPR008969">
    <property type="entry name" value="CarboxyPept-like_regulatory"/>
</dbReference>
<dbReference type="Pfam" id="PF13715">
    <property type="entry name" value="CarbopepD_reg_2"/>
    <property type="match status" value="1"/>
</dbReference>
<dbReference type="Proteomes" id="UP000006330">
    <property type="component" value="Unassembled WGS sequence"/>
</dbReference>
<dbReference type="PROSITE" id="PS52016">
    <property type="entry name" value="TONB_DEPENDENT_REC_3"/>
    <property type="match status" value="1"/>
</dbReference>
<dbReference type="NCBIfam" id="TIGR04057">
    <property type="entry name" value="SusC_RagA_signa"/>
    <property type="match status" value="1"/>
</dbReference>
<comment type="subcellular location">
    <subcellularLocation>
        <location evidence="1 7">Cell outer membrane</location>
        <topology evidence="1 7">Multi-pass membrane protein</topology>
    </subcellularLocation>
</comment>
<reference evidence="9 10" key="1">
    <citation type="submission" date="2012-02" db="EMBL/GenBank/DDBJ databases">
        <title>The Genome Sequence of Parabacteroides goldsteinii CL02T12C30.</title>
        <authorList>
            <consortium name="The Broad Institute Genome Sequencing Platform"/>
            <person name="Earl A."/>
            <person name="Ward D."/>
            <person name="Feldgarden M."/>
            <person name="Gevers D."/>
            <person name="Zitomersky N.L."/>
            <person name="Coyne M.J."/>
            <person name="Comstock L.E."/>
            <person name="Young S.K."/>
            <person name="Zeng Q."/>
            <person name="Gargeya S."/>
            <person name="Fitzgerald M."/>
            <person name="Haas B."/>
            <person name="Abouelleil A."/>
            <person name="Alvarado L."/>
            <person name="Arachchi H.M."/>
            <person name="Berlin A."/>
            <person name="Chapman S.B."/>
            <person name="Gearin G."/>
            <person name="Goldberg J."/>
            <person name="Griggs A."/>
            <person name="Gujja S."/>
            <person name="Hansen M."/>
            <person name="Heiman D."/>
            <person name="Howarth C."/>
            <person name="Larimer J."/>
            <person name="Lui A."/>
            <person name="MacDonald P.J.P."/>
            <person name="McCowen C."/>
            <person name="Montmayeur A."/>
            <person name="Murphy C."/>
            <person name="Neiman D."/>
            <person name="Pearson M."/>
            <person name="Priest M."/>
            <person name="Roberts A."/>
            <person name="Saif S."/>
            <person name="Shea T."/>
            <person name="Sisk P."/>
            <person name="Stolte C."/>
            <person name="Sykes S."/>
            <person name="Wortman J."/>
            <person name="Nusbaum C."/>
            <person name="Birren B."/>
        </authorList>
    </citation>
    <scope>NUCLEOTIDE SEQUENCE [LARGE SCALE GENOMIC DNA]</scope>
    <source>
        <strain evidence="9 10">CL02T12C30</strain>
    </source>
</reference>
<dbReference type="OrthoDB" id="1109428at2"/>
<keyword evidence="3 7" id="KW-1134">Transmembrane beta strand</keyword>
<proteinExistence type="inferred from homology"/>
<dbReference type="Pfam" id="PF07660">
    <property type="entry name" value="STN"/>
    <property type="match status" value="1"/>
</dbReference>
<dbReference type="InterPro" id="IPR023996">
    <property type="entry name" value="TonB-dep_OMP_SusC/RagA"/>
</dbReference>
<dbReference type="Gene3D" id="2.170.130.10">
    <property type="entry name" value="TonB-dependent receptor, plug domain"/>
    <property type="match status" value="1"/>
</dbReference>
<gene>
    <name evidence="9" type="ORF">HMPREF1076_00934</name>
</gene>
<keyword evidence="5 7" id="KW-0472">Membrane</keyword>